<comment type="caution">
    <text evidence="1">The sequence shown here is derived from an EMBL/GenBank/DDBJ whole genome shotgun (WGS) entry which is preliminary data.</text>
</comment>
<reference evidence="1 2" key="1">
    <citation type="journal article" date="2024" name="Front. Microbiol.">
        <title>Transcriptomic insights into the dominance of two phototrophs throughout the water column of a tropical hypersaline-alkaline crater lake (Dziani Dzaha, Mayotte).</title>
        <authorList>
            <person name="Duperron S."/>
            <person name="Halary S."/>
            <person name="Bouly J.-P."/>
            <person name="Roussel T."/>
            <person name="Hugoni M."/>
            <person name="Bruto M."/>
            <person name="Oger P."/>
            <person name="Duval C."/>
            <person name="Woo A."/>
            <person name="Jezequiel D."/>
            <person name="Ader M."/>
            <person name="Leboulanger C."/>
            <person name="Agogue H."/>
            <person name="Grossi V."/>
            <person name="Trousselier M."/>
            <person name="Bernard C."/>
        </authorList>
    </citation>
    <scope>NUCLEOTIDE SEQUENCE [LARGE SCALE GENOMIC DNA]</scope>
    <source>
        <strain evidence="1 2">PMC 851.14</strain>
    </source>
</reference>
<protein>
    <submittedName>
        <fullName evidence="1">Uncharacterized protein</fullName>
    </submittedName>
</protein>
<name>A0ABU9EIF6_LIMFS</name>
<sequence>MHKLSTISNIVEKDLLNVQRYFDINQSSQLFTKHLEGREFIAVCLYVNGWELLLLFSESYPTIPPILLVTGTGKNGEQLPLNWSLTIPAEQRLINALNMVINSYSYSPKLYDNYLQNLPSRQPQPNYRSYSFLEWVIFGR</sequence>
<gene>
    <name evidence="1" type="ORF">AAEJ74_08385</name>
</gene>
<accession>A0ABU9EIF6</accession>
<keyword evidence="2" id="KW-1185">Reference proteome</keyword>
<proteinExistence type="predicted"/>
<evidence type="ECO:0000313" key="1">
    <source>
        <dbReference type="EMBL" id="MEK9511711.1"/>
    </source>
</evidence>
<evidence type="ECO:0000313" key="2">
    <source>
        <dbReference type="Proteomes" id="UP001387447"/>
    </source>
</evidence>
<organism evidence="1 2">
    <name type="scientific">Limnospira fusiformis PMC 851.14</name>
    <dbReference type="NCBI Taxonomy" id="2219512"/>
    <lineage>
        <taxon>Bacteria</taxon>
        <taxon>Bacillati</taxon>
        <taxon>Cyanobacteriota</taxon>
        <taxon>Cyanophyceae</taxon>
        <taxon>Oscillatoriophycideae</taxon>
        <taxon>Oscillatoriales</taxon>
        <taxon>Sirenicapillariaceae</taxon>
        <taxon>Limnospira</taxon>
    </lineage>
</organism>
<dbReference type="EMBL" id="JBBWYZ010000006">
    <property type="protein sequence ID" value="MEK9511711.1"/>
    <property type="molecule type" value="Genomic_DNA"/>
</dbReference>
<dbReference type="Proteomes" id="UP001387447">
    <property type="component" value="Unassembled WGS sequence"/>
</dbReference>
<dbReference type="RefSeq" id="WP_187758763.1">
    <property type="nucleotide sequence ID" value="NZ_JBBWYZ010000006.1"/>
</dbReference>